<organism evidence="9 10">
    <name type="scientific">Cichlidogyrus casuarinus</name>
    <dbReference type="NCBI Taxonomy" id="1844966"/>
    <lineage>
        <taxon>Eukaryota</taxon>
        <taxon>Metazoa</taxon>
        <taxon>Spiralia</taxon>
        <taxon>Lophotrochozoa</taxon>
        <taxon>Platyhelminthes</taxon>
        <taxon>Monogenea</taxon>
        <taxon>Monopisthocotylea</taxon>
        <taxon>Dactylogyridea</taxon>
        <taxon>Ancyrocephalidae</taxon>
        <taxon>Cichlidogyrus</taxon>
    </lineage>
</organism>
<evidence type="ECO:0000256" key="3">
    <source>
        <dbReference type="ARBA" id="ARBA00022692"/>
    </source>
</evidence>
<dbReference type="Proteomes" id="UP001626550">
    <property type="component" value="Unassembled WGS sequence"/>
</dbReference>
<evidence type="ECO:0000256" key="5">
    <source>
        <dbReference type="ARBA" id="ARBA00023136"/>
    </source>
</evidence>
<feature type="non-terminal residue" evidence="9">
    <location>
        <position position="210"/>
    </location>
</feature>
<protein>
    <recommendedName>
        <fullName evidence="7">Palmitoyltransferase</fullName>
        <ecNumber evidence="7">2.3.1.225</ecNumber>
    </recommendedName>
</protein>
<dbReference type="InterPro" id="IPR001594">
    <property type="entry name" value="Palmitoyltrfase_DHHC"/>
</dbReference>
<comment type="subcellular location">
    <subcellularLocation>
        <location evidence="1">Membrane</location>
        <topology evidence="1">Multi-pass membrane protein</topology>
    </subcellularLocation>
</comment>
<keyword evidence="5 7" id="KW-0472">Membrane</keyword>
<keyword evidence="6 7" id="KW-0012">Acyltransferase</keyword>
<feature type="domain" description="Palmitoyltransferase DHHC" evidence="8">
    <location>
        <begin position="137"/>
        <end position="203"/>
    </location>
</feature>
<evidence type="ECO:0000256" key="6">
    <source>
        <dbReference type="ARBA" id="ARBA00023315"/>
    </source>
</evidence>
<keyword evidence="3 7" id="KW-0812">Transmembrane</keyword>
<evidence type="ECO:0000256" key="2">
    <source>
        <dbReference type="ARBA" id="ARBA00022679"/>
    </source>
</evidence>
<feature type="transmembrane region" description="Helical" evidence="7">
    <location>
        <begin position="66"/>
        <end position="85"/>
    </location>
</feature>
<evidence type="ECO:0000256" key="4">
    <source>
        <dbReference type="ARBA" id="ARBA00022989"/>
    </source>
</evidence>
<evidence type="ECO:0000313" key="10">
    <source>
        <dbReference type="Proteomes" id="UP001626550"/>
    </source>
</evidence>
<dbReference type="GO" id="GO:0016020">
    <property type="term" value="C:membrane"/>
    <property type="evidence" value="ECO:0007669"/>
    <property type="project" value="UniProtKB-SubCell"/>
</dbReference>
<proteinExistence type="inferred from homology"/>
<gene>
    <name evidence="9" type="primary">ZDHHC4</name>
    <name evidence="9" type="ORF">Ciccas_011363</name>
</gene>
<keyword evidence="10" id="KW-1185">Reference proteome</keyword>
<comment type="similarity">
    <text evidence="7">Belongs to the DHHC palmitoyltransferase family.</text>
</comment>
<dbReference type="Pfam" id="PF01529">
    <property type="entry name" value="DHHC"/>
    <property type="match status" value="1"/>
</dbReference>
<dbReference type="EC" id="2.3.1.225" evidence="7"/>
<evidence type="ECO:0000256" key="1">
    <source>
        <dbReference type="ARBA" id="ARBA00004141"/>
    </source>
</evidence>
<dbReference type="GO" id="GO:0019706">
    <property type="term" value="F:protein-cysteine S-palmitoyltransferase activity"/>
    <property type="evidence" value="ECO:0007669"/>
    <property type="project" value="UniProtKB-EC"/>
</dbReference>
<comment type="caution">
    <text evidence="9">The sequence shown here is derived from an EMBL/GenBank/DDBJ whole genome shotgun (WGS) entry which is preliminary data.</text>
</comment>
<feature type="transmembrane region" description="Helical" evidence="7">
    <location>
        <begin position="183"/>
        <end position="203"/>
    </location>
</feature>
<evidence type="ECO:0000313" key="9">
    <source>
        <dbReference type="EMBL" id="KAL3310079.1"/>
    </source>
</evidence>
<dbReference type="EMBL" id="JBJKFK010003260">
    <property type="protein sequence ID" value="KAL3310079.1"/>
    <property type="molecule type" value="Genomic_DNA"/>
</dbReference>
<dbReference type="PROSITE" id="PS50216">
    <property type="entry name" value="DHHC"/>
    <property type="match status" value="1"/>
</dbReference>
<accession>A0ABD2PRG7</accession>
<dbReference type="PANTHER" id="PTHR22883">
    <property type="entry name" value="ZINC FINGER DHHC DOMAIN CONTAINING PROTEIN"/>
    <property type="match status" value="1"/>
</dbReference>
<comment type="domain">
    <text evidence="7">The DHHC domain is required for palmitoyltransferase activity.</text>
</comment>
<comment type="catalytic activity">
    <reaction evidence="7">
        <text>L-cysteinyl-[protein] + hexadecanoyl-CoA = S-hexadecanoyl-L-cysteinyl-[protein] + CoA</text>
        <dbReference type="Rhea" id="RHEA:36683"/>
        <dbReference type="Rhea" id="RHEA-COMP:10131"/>
        <dbReference type="Rhea" id="RHEA-COMP:11032"/>
        <dbReference type="ChEBI" id="CHEBI:29950"/>
        <dbReference type="ChEBI" id="CHEBI:57287"/>
        <dbReference type="ChEBI" id="CHEBI:57379"/>
        <dbReference type="ChEBI" id="CHEBI:74151"/>
        <dbReference type="EC" id="2.3.1.225"/>
    </reaction>
</comment>
<feature type="transmembrane region" description="Helical" evidence="7">
    <location>
        <begin position="6"/>
        <end position="23"/>
    </location>
</feature>
<dbReference type="AlphaFoldDB" id="A0ABD2PRG7"/>
<keyword evidence="4 7" id="KW-1133">Transmembrane helix</keyword>
<evidence type="ECO:0000259" key="8">
    <source>
        <dbReference type="Pfam" id="PF01529"/>
    </source>
</evidence>
<reference evidence="9 10" key="1">
    <citation type="submission" date="2024-11" db="EMBL/GenBank/DDBJ databases">
        <title>Adaptive evolution of stress response genes in parasites aligns with host niche diversity.</title>
        <authorList>
            <person name="Hahn C."/>
            <person name="Resl P."/>
        </authorList>
    </citation>
    <scope>NUCLEOTIDE SEQUENCE [LARGE SCALE GENOMIC DNA]</scope>
    <source>
        <strain evidence="9">EGGRZ-B1_66</strain>
        <tissue evidence="9">Body</tissue>
    </source>
</reference>
<feature type="transmembrane region" description="Helical" evidence="7">
    <location>
        <begin position="91"/>
        <end position="109"/>
    </location>
</feature>
<dbReference type="InterPro" id="IPR039859">
    <property type="entry name" value="PFA4/ZDH16/20/ERF2-like"/>
</dbReference>
<keyword evidence="2 7" id="KW-0808">Transferase</keyword>
<evidence type="ECO:0000256" key="7">
    <source>
        <dbReference type="RuleBase" id="RU079119"/>
    </source>
</evidence>
<sequence>MEILFLFALQFLLFLLILVCFVFRDSQLVRFILSSLSRWSKTLLPRKLIDLANRLYIHLYFKRNKVFFNFYIILVLMGNAATISVTMPNLWNFETLITFGLLALHLLALKRLSNTDPGVVTSINVETFRQVYGAEDGACKYCSIDRRPKRSKHCLRCDVCVHRFDHHCVWTDCCVGGCNIGRFIFWLLTILLMLTNTCFLLYADLYIYTV</sequence>
<name>A0ABD2PRG7_9PLAT</name>